<keyword evidence="1" id="KW-1133">Transmembrane helix</keyword>
<keyword evidence="3" id="KW-1185">Reference proteome</keyword>
<gene>
    <name evidence="2" type="ORF">OM33_03055</name>
</gene>
<dbReference type="eggNOG" id="ENOG5033SBI">
    <property type="taxonomic scope" value="Bacteria"/>
</dbReference>
<feature type="transmembrane region" description="Helical" evidence="1">
    <location>
        <begin position="45"/>
        <end position="66"/>
    </location>
</feature>
<dbReference type="Proteomes" id="UP000030341">
    <property type="component" value="Chromosome 1"/>
</dbReference>
<sequence>MNLFKSNALVLMRNGTIALPFMLILSIVFNLLWQQKALDPTTFRYIKTYLLITSLPSLFFGFMLGIGLQKLKAHYLWVTNEEYRYSILKTGLFLAVLGALFMSVFITFNSEVAIHYLFLPISFAIIGLFVNSSSSLKYNIMRNLACSGLLIAMMFEITHEAVKLVIIVTCCYAIYSEFSTSKRASLSSKSMMLTDRQSVIWWNGKLATFTAKFKKSYNKDIAWSVCYPQTKMGYMGGYFAAIFAFLLATNDNEVLVSFLLLSLVVGCQFPVYQEFSQLKHQLKAIAHCFADKQSVISGIIYSFDKVVLRNTSLIFAAIVSITLFRQDTDAAIKIAFLALFATAIFLAFAPLLLVFFNGCINAKNIVMFLVICGFEIGIFGLVHYSSEQLSIYLIGIAVLIVSGVIRYFTQQHITRQPLEKIIN</sequence>
<feature type="transmembrane region" description="Helical" evidence="1">
    <location>
        <begin position="365"/>
        <end position="384"/>
    </location>
</feature>
<dbReference type="STRING" id="1348114.OM33_03055"/>
<feature type="transmembrane region" description="Helical" evidence="1">
    <location>
        <begin position="12"/>
        <end position="33"/>
    </location>
</feature>
<protein>
    <submittedName>
        <fullName evidence="2">Uncharacterized protein</fullName>
    </submittedName>
</protein>
<organism evidence="2 3">
    <name type="scientific">Pseudoalteromonas piratica</name>
    <dbReference type="NCBI Taxonomy" id="1348114"/>
    <lineage>
        <taxon>Bacteria</taxon>
        <taxon>Pseudomonadati</taxon>
        <taxon>Pseudomonadota</taxon>
        <taxon>Gammaproteobacteria</taxon>
        <taxon>Alteromonadales</taxon>
        <taxon>Pseudoalteromonadaceae</taxon>
        <taxon>Pseudoalteromonas</taxon>
    </lineage>
</organism>
<dbReference type="RefSeq" id="WP_038638615.1">
    <property type="nucleotide sequence ID" value="NZ_CP009888.1"/>
</dbReference>
<evidence type="ECO:0000256" key="1">
    <source>
        <dbReference type="SAM" id="Phobius"/>
    </source>
</evidence>
<proteinExistence type="predicted"/>
<evidence type="ECO:0000313" key="2">
    <source>
        <dbReference type="EMBL" id="AIY64242.1"/>
    </source>
</evidence>
<feature type="transmembrane region" description="Helical" evidence="1">
    <location>
        <begin position="114"/>
        <end position="131"/>
    </location>
</feature>
<feature type="transmembrane region" description="Helical" evidence="1">
    <location>
        <begin position="330"/>
        <end position="353"/>
    </location>
</feature>
<feature type="transmembrane region" description="Helical" evidence="1">
    <location>
        <begin position="306"/>
        <end position="324"/>
    </location>
</feature>
<dbReference type="HOGENOM" id="CLU_648702_0_0_6"/>
<evidence type="ECO:0000313" key="3">
    <source>
        <dbReference type="Proteomes" id="UP000030341"/>
    </source>
</evidence>
<dbReference type="OrthoDB" id="9838195at2"/>
<feature type="transmembrane region" description="Helical" evidence="1">
    <location>
        <begin position="254"/>
        <end position="272"/>
    </location>
</feature>
<feature type="transmembrane region" description="Helical" evidence="1">
    <location>
        <begin position="390"/>
        <end position="408"/>
    </location>
</feature>
<name>A0A0A7EE06_9GAMM</name>
<feature type="transmembrane region" description="Helical" evidence="1">
    <location>
        <begin position="232"/>
        <end position="248"/>
    </location>
</feature>
<dbReference type="KEGG" id="pseo:OM33_03055"/>
<reference evidence="2 3" key="1">
    <citation type="submission" date="2014-11" db="EMBL/GenBank/DDBJ databases">
        <title>Complete Genome Sequence of Pseudoalteromonas sp. Strain OCN003 Isolated from Kaneohe Bay, Oahu, Hawaii.</title>
        <authorList>
            <person name="Beurmann S."/>
            <person name="Videau P."/>
            <person name="Ushijima B."/>
            <person name="Smith A.M."/>
            <person name="Aeby G.S."/>
            <person name="Callahan S.M."/>
            <person name="Belcaid M."/>
        </authorList>
    </citation>
    <scope>NUCLEOTIDE SEQUENCE [LARGE SCALE GENOMIC DNA]</scope>
    <source>
        <strain evidence="2 3">OCN003</strain>
    </source>
</reference>
<keyword evidence="1" id="KW-0472">Membrane</keyword>
<feature type="transmembrane region" description="Helical" evidence="1">
    <location>
        <begin position="87"/>
        <end position="108"/>
    </location>
</feature>
<dbReference type="EMBL" id="CP009888">
    <property type="protein sequence ID" value="AIY64242.1"/>
    <property type="molecule type" value="Genomic_DNA"/>
</dbReference>
<accession>A0A0A7EE06</accession>
<keyword evidence="1" id="KW-0812">Transmembrane</keyword>
<dbReference type="AlphaFoldDB" id="A0A0A7EE06"/>